<dbReference type="PANTHER" id="PTHR38681">
    <property type="entry name" value="RETROVIRUS-RELATED POL POLYPROTEIN FROM TRANSPOSON 412-LIKE PROTEIN-RELATED"/>
    <property type="match status" value="1"/>
</dbReference>
<reference evidence="1" key="1">
    <citation type="submission" date="2020-07" db="EMBL/GenBank/DDBJ databases">
        <title>Multicomponent nature underlies the extraordinary mechanical properties of spider dragline silk.</title>
        <authorList>
            <person name="Kono N."/>
            <person name="Nakamura H."/>
            <person name="Mori M."/>
            <person name="Yoshida Y."/>
            <person name="Ohtoshi R."/>
            <person name="Malay A.D."/>
            <person name="Moran D.A.P."/>
            <person name="Tomita M."/>
            <person name="Numata K."/>
            <person name="Arakawa K."/>
        </authorList>
    </citation>
    <scope>NUCLEOTIDE SEQUENCE</scope>
</reference>
<dbReference type="PANTHER" id="PTHR38681:SF1">
    <property type="entry name" value="RETROVIRUS-RELATED POL POLYPROTEIN FROM TRANSPOSON 412-LIKE PROTEIN"/>
    <property type="match status" value="1"/>
</dbReference>
<protein>
    <submittedName>
        <fullName evidence="1">Uncharacterized protein</fullName>
    </submittedName>
</protein>
<proteinExistence type="predicted"/>
<dbReference type="OrthoDB" id="6433610at2759"/>
<keyword evidence="2" id="KW-1185">Reference proteome</keyword>
<comment type="caution">
    <text evidence="1">The sequence shown here is derived from an EMBL/GenBank/DDBJ whole genome shotgun (WGS) entry which is preliminary data.</text>
</comment>
<evidence type="ECO:0000313" key="1">
    <source>
        <dbReference type="EMBL" id="GFQ86160.1"/>
    </source>
</evidence>
<dbReference type="AlphaFoldDB" id="A0A8X6J070"/>
<gene>
    <name evidence="1" type="ORF">TNCT_535601</name>
</gene>
<evidence type="ECO:0000313" key="2">
    <source>
        <dbReference type="Proteomes" id="UP000887116"/>
    </source>
</evidence>
<accession>A0A8X6J070</accession>
<dbReference type="Proteomes" id="UP000887116">
    <property type="component" value="Unassembled WGS sequence"/>
</dbReference>
<sequence>MKPSDTTTHGNKTVFVSKQLYNCSHVFIYNNAASSSLQPVYFGFFAVKHRASKYFDVEIKGIVKRISIDRLKPCFTLKDTEISERTRENILSSEALRITPTSETSRGITTCK</sequence>
<name>A0A8X6J070_TRICU</name>
<organism evidence="1 2">
    <name type="scientific">Trichonephila clavata</name>
    <name type="common">Joro spider</name>
    <name type="synonym">Nephila clavata</name>
    <dbReference type="NCBI Taxonomy" id="2740835"/>
    <lineage>
        <taxon>Eukaryota</taxon>
        <taxon>Metazoa</taxon>
        <taxon>Ecdysozoa</taxon>
        <taxon>Arthropoda</taxon>
        <taxon>Chelicerata</taxon>
        <taxon>Arachnida</taxon>
        <taxon>Araneae</taxon>
        <taxon>Araneomorphae</taxon>
        <taxon>Entelegynae</taxon>
        <taxon>Araneoidea</taxon>
        <taxon>Nephilidae</taxon>
        <taxon>Trichonephila</taxon>
    </lineage>
</organism>
<dbReference type="EMBL" id="BMAO01023027">
    <property type="protein sequence ID" value="GFQ86160.1"/>
    <property type="molecule type" value="Genomic_DNA"/>
</dbReference>